<keyword evidence="2" id="KW-1185">Reference proteome</keyword>
<comment type="caution">
    <text evidence="1">The sequence shown here is derived from an EMBL/GenBank/DDBJ whole genome shotgun (WGS) entry which is preliminary data.</text>
</comment>
<gene>
    <name evidence="1" type="ORF">PPERSA_02581</name>
</gene>
<dbReference type="Proteomes" id="UP000054937">
    <property type="component" value="Unassembled WGS sequence"/>
</dbReference>
<evidence type="ECO:0000313" key="2">
    <source>
        <dbReference type="Proteomes" id="UP000054937"/>
    </source>
</evidence>
<evidence type="ECO:0000313" key="1">
    <source>
        <dbReference type="EMBL" id="KRX09709.1"/>
    </source>
</evidence>
<proteinExistence type="predicted"/>
<dbReference type="OrthoDB" id="300641at2759"/>
<reference evidence="1 2" key="1">
    <citation type="journal article" date="2015" name="Sci. Rep.">
        <title>Genome of the facultative scuticociliatosis pathogen Pseudocohnilembus persalinus provides insight into its virulence through horizontal gene transfer.</title>
        <authorList>
            <person name="Xiong J."/>
            <person name="Wang G."/>
            <person name="Cheng J."/>
            <person name="Tian M."/>
            <person name="Pan X."/>
            <person name="Warren A."/>
            <person name="Jiang C."/>
            <person name="Yuan D."/>
            <person name="Miao W."/>
        </authorList>
    </citation>
    <scope>NUCLEOTIDE SEQUENCE [LARGE SCALE GENOMIC DNA]</scope>
    <source>
        <strain evidence="1">36N120E</strain>
    </source>
</reference>
<accession>A0A0V0R5D2</accession>
<evidence type="ECO:0008006" key="3">
    <source>
        <dbReference type="Google" id="ProtNLM"/>
    </source>
</evidence>
<dbReference type="PANTHER" id="PTHR11319:SF35">
    <property type="entry name" value="OUTER MEMBRANE PROTEIN PMPC-RELATED"/>
    <property type="match status" value="1"/>
</dbReference>
<dbReference type="PANTHER" id="PTHR11319">
    <property type="entry name" value="G PROTEIN-COUPLED RECEPTOR-RELATED"/>
    <property type="match status" value="1"/>
</dbReference>
<dbReference type="InParanoid" id="A0A0V0R5D2"/>
<protein>
    <recommendedName>
        <fullName evidence="3">Insulin-like growth factor binding protein, N-terminal</fullName>
    </recommendedName>
</protein>
<sequence>MQFIGSVDRLRKLHSNCYLSDKLPNLLDFIDDSSSNECLEIKTFKQTGHCKEYIYILRQDNQLPGDPYHYDKVCIDCNKNNNFCECGYEKYYDYYTSTCKSCPNWCTKCSYDIFGSHQVQCYQCDPIKINQFCKKCNDGICTECKGSNRILPDCGCQDNFVPKQNSPYNCIECEDSTFYNENINQQCSEIDKFNQIQSCQYNKLCTPLNSINPYCMAVIQEPNDISQNDTCQDCRYINPYCKECDKNQCKICYGNRMPPFCMCQEKQVANQTDSDYNHCYFCKIDEFYKQENDPCSQIQYKYDCYIQEVCKPCNTYYNQFCLQCNDQECLKCEGNRVPPYCKCQEDYVANDSDINICLYCDKNTFYDQNKDICRKEENLNIITDLESYSQKLICLESSVCQSCTTINQYCLQCAKDIQKMTVSCTKCSGDLKPYKPVETFFFDEQVQITECGCPQGYYSLSNSTDTCKPCVQNAVCHGMDIIDVQPGFWRLSNKTDKIYECTKNKENCLGGTANFTCAQGYSGALCEECDYSGKYWDTQYGESENTGCLTFTLIFVIDFDIG</sequence>
<name>A0A0V0R5D2_PSEPJ</name>
<organism evidence="1 2">
    <name type="scientific">Pseudocohnilembus persalinus</name>
    <name type="common">Ciliate</name>
    <dbReference type="NCBI Taxonomy" id="266149"/>
    <lineage>
        <taxon>Eukaryota</taxon>
        <taxon>Sar</taxon>
        <taxon>Alveolata</taxon>
        <taxon>Ciliophora</taxon>
        <taxon>Intramacronucleata</taxon>
        <taxon>Oligohymenophorea</taxon>
        <taxon>Scuticociliatia</taxon>
        <taxon>Philasterida</taxon>
        <taxon>Pseudocohnilembidae</taxon>
        <taxon>Pseudocohnilembus</taxon>
    </lineage>
</organism>
<dbReference type="EMBL" id="LDAU01000044">
    <property type="protein sequence ID" value="KRX09709.1"/>
    <property type="molecule type" value="Genomic_DNA"/>
</dbReference>
<dbReference type="AlphaFoldDB" id="A0A0V0R5D2"/>